<proteinExistence type="predicted"/>
<name>A0ABP4EBJ2_9ACTN</name>
<dbReference type="Pfam" id="PF19457">
    <property type="entry name" value="DUF5994"/>
    <property type="match status" value="1"/>
</dbReference>
<dbReference type="RefSeq" id="WP_343994004.1">
    <property type="nucleotide sequence ID" value="NZ_BAAALG010000008.1"/>
</dbReference>
<comment type="caution">
    <text evidence="1">The sequence shown here is derived from an EMBL/GenBank/DDBJ whole genome shotgun (WGS) entry which is preliminary data.</text>
</comment>
<gene>
    <name evidence="1" type="ORF">GCM10009668_20480</name>
</gene>
<keyword evidence="2" id="KW-1185">Reference proteome</keyword>
<sequence length="156" mass="17281">MVTGTRRSRLELNLSRDPSQIDGAWWPESRHLGDQLATLFALWPPKAGRIARVLYSPPDWDDRPHAVLVGSRVVKTGCFPRDDTQCLVLTMSNGDELTLRIIAPASSQAEAIRVLDEIAADTPDPVALRVVLDGLGLRDWHDEGDLRAWDNEGGHP</sequence>
<protein>
    <submittedName>
        <fullName evidence="1">Uncharacterized protein</fullName>
    </submittedName>
</protein>
<dbReference type="EMBL" id="BAAALG010000008">
    <property type="protein sequence ID" value="GAA1101979.1"/>
    <property type="molecule type" value="Genomic_DNA"/>
</dbReference>
<evidence type="ECO:0000313" key="2">
    <source>
        <dbReference type="Proteomes" id="UP001501581"/>
    </source>
</evidence>
<accession>A0ABP4EBJ2</accession>
<dbReference type="InterPro" id="IPR046036">
    <property type="entry name" value="DUF5994"/>
</dbReference>
<organism evidence="1 2">
    <name type="scientific">Nocardioides dubius</name>
    <dbReference type="NCBI Taxonomy" id="317019"/>
    <lineage>
        <taxon>Bacteria</taxon>
        <taxon>Bacillati</taxon>
        <taxon>Actinomycetota</taxon>
        <taxon>Actinomycetes</taxon>
        <taxon>Propionibacteriales</taxon>
        <taxon>Nocardioidaceae</taxon>
        <taxon>Nocardioides</taxon>
    </lineage>
</organism>
<reference evidence="2" key="1">
    <citation type="journal article" date="2019" name="Int. J. Syst. Evol. Microbiol.">
        <title>The Global Catalogue of Microorganisms (GCM) 10K type strain sequencing project: providing services to taxonomists for standard genome sequencing and annotation.</title>
        <authorList>
            <consortium name="The Broad Institute Genomics Platform"/>
            <consortium name="The Broad Institute Genome Sequencing Center for Infectious Disease"/>
            <person name="Wu L."/>
            <person name="Ma J."/>
        </authorList>
    </citation>
    <scope>NUCLEOTIDE SEQUENCE [LARGE SCALE GENOMIC DNA]</scope>
    <source>
        <strain evidence="2">JCM 13008</strain>
    </source>
</reference>
<dbReference type="Proteomes" id="UP001501581">
    <property type="component" value="Unassembled WGS sequence"/>
</dbReference>
<evidence type="ECO:0000313" key="1">
    <source>
        <dbReference type="EMBL" id="GAA1101979.1"/>
    </source>
</evidence>